<accession>A0A2M7YII9</accession>
<gene>
    <name evidence="1" type="ORF">CO161_04585</name>
</gene>
<dbReference type="Proteomes" id="UP000229026">
    <property type="component" value="Unassembled WGS sequence"/>
</dbReference>
<name>A0A2M7YII9_9BACT</name>
<sequence>MAPKRVCFNRIFDVLMEYLMLRISKKDFKIFRMRGRAFCPPSTDRARESFSRAVLPAIGAGGDKPTLVNRVADDHSVHPIVRAKWPSHELRGGINADTRVVPIGVR</sequence>
<dbReference type="EMBL" id="PFWH01000149">
    <property type="protein sequence ID" value="PJA62791.1"/>
    <property type="molecule type" value="Genomic_DNA"/>
</dbReference>
<dbReference type="AlphaFoldDB" id="A0A2M7YII9"/>
<organism evidence="1 2">
    <name type="scientific">Candidatus Portnoybacteria bacterium CG_4_9_14_3_um_filter_44_9</name>
    <dbReference type="NCBI Taxonomy" id="1974806"/>
    <lineage>
        <taxon>Bacteria</taxon>
        <taxon>Candidatus Portnoyibacteriota</taxon>
    </lineage>
</organism>
<evidence type="ECO:0000313" key="2">
    <source>
        <dbReference type="Proteomes" id="UP000229026"/>
    </source>
</evidence>
<reference evidence="2" key="1">
    <citation type="submission" date="2017-09" db="EMBL/GenBank/DDBJ databases">
        <title>Depth-based differentiation of microbial function through sediment-hosted aquifers and enrichment of novel symbionts in the deep terrestrial subsurface.</title>
        <authorList>
            <person name="Probst A.J."/>
            <person name="Ladd B."/>
            <person name="Jarett J.K."/>
            <person name="Geller-Mcgrath D.E."/>
            <person name="Sieber C.M.K."/>
            <person name="Emerson J.B."/>
            <person name="Anantharaman K."/>
            <person name="Thomas B.C."/>
            <person name="Malmstrom R."/>
            <person name="Stieglmeier M."/>
            <person name="Klingl A."/>
            <person name="Woyke T."/>
            <person name="Ryan C.M."/>
            <person name="Banfield J.F."/>
        </authorList>
    </citation>
    <scope>NUCLEOTIDE SEQUENCE [LARGE SCALE GENOMIC DNA]</scope>
</reference>
<proteinExistence type="predicted"/>
<evidence type="ECO:0000313" key="1">
    <source>
        <dbReference type="EMBL" id="PJA62791.1"/>
    </source>
</evidence>
<comment type="caution">
    <text evidence="1">The sequence shown here is derived from an EMBL/GenBank/DDBJ whole genome shotgun (WGS) entry which is preliminary data.</text>
</comment>
<protein>
    <submittedName>
        <fullName evidence="1">Uncharacterized protein</fullName>
    </submittedName>
</protein>